<dbReference type="AlphaFoldDB" id="A0A1H5XDM4"/>
<dbReference type="OrthoDB" id="9802881at2"/>
<dbReference type="Proteomes" id="UP000236752">
    <property type="component" value="Unassembled WGS sequence"/>
</dbReference>
<proteinExistence type="predicted"/>
<dbReference type="SUPFAM" id="SSF53448">
    <property type="entry name" value="Nucleotide-diphospho-sugar transferases"/>
    <property type="match status" value="1"/>
</dbReference>
<sequence length="306" mass="35072">MTLPKRIVFFWAQGAAAAPQVVQRCWRAWGEKNPGWEIIVADSEVAKKTFKAAGILHEPLTLQGQADIFRVLNLASHGGVYVDAATVPILPLDQWIHDLTTRGAFLFHDPYRKRSVENWFLACEPGDPIMRSWARQIVGYWDRPRGIQTCKRSLDAGWLGVLAARRDVLAVGRSNGAASPARRPKRVIEPKDRIWSVKPEGGAQRPLHPYFWPHYLFDLMLEEAPEIRALWGQVPKLPSYKELMLRHWKRRYAEMTGDDIQALMKGARMQKLALNKLPSEYQMEQIFKFAGLMPFDKNNFRSEANV</sequence>
<dbReference type="InterPro" id="IPR039367">
    <property type="entry name" value="Och1-like"/>
</dbReference>
<dbReference type="PANTHER" id="PTHR31834">
    <property type="entry name" value="INITIATION-SPECIFIC ALPHA-1,6-MANNOSYLTRANSFERASE"/>
    <property type="match status" value="1"/>
</dbReference>
<gene>
    <name evidence="1" type="ORF">SAMN04488045_1825</name>
</gene>
<evidence type="ECO:0000313" key="1">
    <source>
        <dbReference type="EMBL" id="SEG09530.1"/>
    </source>
</evidence>
<dbReference type="EMBL" id="FNUZ01000002">
    <property type="protein sequence ID" value="SEG09530.1"/>
    <property type="molecule type" value="Genomic_DNA"/>
</dbReference>
<dbReference type="PANTHER" id="PTHR31834:SF1">
    <property type="entry name" value="INITIATION-SPECIFIC ALPHA-1,6-MANNOSYLTRANSFERASE"/>
    <property type="match status" value="1"/>
</dbReference>
<dbReference type="GO" id="GO:0000009">
    <property type="term" value="F:alpha-1,6-mannosyltransferase activity"/>
    <property type="evidence" value="ECO:0007669"/>
    <property type="project" value="InterPro"/>
</dbReference>
<evidence type="ECO:0000313" key="2">
    <source>
        <dbReference type="Proteomes" id="UP000236752"/>
    </source>
</evidence>
<dbReference type="Pfam" id="PF05704">
    <property type="entry name" value="Caps_synth"/>
    <property type="match status" value="1"/>
</dbReference>
<keyword evidence="2" id="KW-1185">Reference proteome</keyword>
<name>A0A1H5XDM4_9RHOB</name>
<dbReference type="GO" id="GO:0006487">
    <property type="term" value="P:protein N-linked glycosylation"/>
    <property type="evidence" value="ECO:0007669"/>
    <property type="project" value="TreeGrafter"/>
</dbReference>
<accession>A0A1H5XDM4</accession>
<organism evidence="1 2">
    <name type="scientific">Thalassococcus halodurans</name>
    <dbReference type="NCBI Taxonomy" id="373675"/>
    <lineage>
        <taxon>Bacteria</taxon>
        <taxon>Pseudomonadati</taxon>
        <taxon>Pseudomonadota</taxon>
        <taxon>Alphaproteobacteria</taxon>
        <taxon>Rhodobacterales</taxon>
        <taxon>Roseobacteraceae</taxon>
        <taxon>Thalassococcus</taxon>
    </lineage>
</organism>
<dbReference type="InterPro" id="IPR008441">
    <property type="entry name" value="AfumC-like_glycosyl_Trfase"/>
</dbReference>
<dbReference type="InterPro" id="IPR029044">
    <property type="entry name" value="Nucleotide-diphossugar_trans"/>
</dbReference>
<dbReference type="Gene3D" id="3.90.550.20">
    <property type="match status" value="1"/>
</dbReference>
<dbReference type="RefSeq" id="WP_103910118.1">
    <property type="nucleotide sequence ID" value="NZ_FNUZ01000002.1"/>
</dbReference>
<reference evidence="1 2" key="1">
    <citation type="submission" date="2016-10" db="EMBL/GenBank/DDBJ databases">
        <authorList>
            <person name="de Groot N.N."/>
        </authorList>
    </citation>
    <scope>NUCLEOTIDE SEQUENCE [LARGE SCALE GENOMIC DNA]</scope>
    <source>
        <strain evidence="1 2">DSM 26915</strain>
    </source>
</reference>
<protein>
    <submittedName>
        <fullName evidence="1">Capsular polysaccharide synthesis protein</fullName>
    </submittedName>
</protein>